<dbReference type="FunFam" id="1.25.40.90:FF:000018">
    <property type="entry name" value="ENTH/VHS family protein isoform 1"/>
    <property type="match status" value="1"/>
</dbReference>
<feature type="compositionally biased region" description="Polar residues" evidence="3">
    <location>
        <begin position="475"/>
        <end position="485"/>
    </location>
</feature>
<proteinExistence type="predicted"/>
<feature type="region of interest" description="Disordered" evidence="3">
    <location>
        <begin position="158"/>
        <end position="197"/>
    </location>
</feature>
<dbReference type="Gene3D" id="1.25.40.90">
    <property type="match status" value="1"/>
</dbReference>
<organism evidence="5">
    <name type="scientific">Oryza punctata</name>
    <name type="common">Red rice</name>
    <dbReference type="NCBI Taxonomy" id="4537"/>
    <lineage>
        <taxon>Eukaryota</taxon>
        <taxon>Viridiplantae</taxon>
        <taxon>Streptophyta</taxon>
        <taxon>Embryophyta</taxon>
        <taxon>Tracheophyta</taxon>
        <taxon>Spermatophyta</taxon>
        <taxon>Magnoliopsida</taxon>
        <taxon>Liliopsida</taxon>
        <taxon>Poales</taxon>
        <taxon>Poaceae</taxon>
        <taxon>BOP clade</taxon>
        <taxon>Oryzoideae</taxon>
        <taxon>Oryzeae</taxon>
        <taxon>Oryzinae</taxon>
        <taxon>Oryza</taxon>
    </lineage>
</organism>
<dbReference type="Gramene" id="OPUNC11G01580.2">
    <property type="protein sequence ID" value="OPUNC11G01580.2"/>
    <property type="gene ID" value="OPUNC11G01580"/>
</dbReference>
<dbReference type="SUPFAM" id="SSF48464">
    <property type="entry name" value="ENTH/VHS domain"/>
    <property type="match status" value="1"/>
</dbReference>
<dbReference type="CDD" id="cd16981">
    <property type="entry name" value="CID_RPRD_like"/>
    <property type="match status" value="1"/>
</dbReference>
<dbReference type="InterPro" id="IPR008942">
    <property type="entry name" value="ENTH_VHS"/>
</dbReference>
<dbReference type="PANTHER" id="PTHR12460">
    <property type="entry name" value="CYCLIN-DEPENDENT KINASE INHIBITOR-RELATED PROTEIN"/>
    <property type="match status" value="1"/>
</dbReference>
<feature type="compositionally biased region" description="Basic and acidic residues" evidence="3">
    <location>
        <begin position="1"/>
        <end position="15"/>
    </location>
</feature>
<keyword evidence="2" id="KW-0175">Coiled coil</keyword>
<evidence type="ECO:0000256" key="1">
    <source>
        <dbReference type="ARBA" id="ARBA00022664"/>
    </source>
</evidence>
<dbReference type="Pfam" id="PF04818">
    <property type="entry name" value="CID"/>
    <property type="match status" value="1"/>
</dbReference>
<dbReference type="STRING" id="4537.A0A0E0MC03"/>
<dbReference type="GO" id="GO:0031124">
    <property type="term" value="P:mRNA 3'-end processing"/>
    <property type="evidence" value="ECO:0007669"/>
    <property type="project" value="TreeGrafter"/>
</dbReference>
<evidence type="ECO:0000256" key="2">
    <source>
        <dbReference type="SAM" id="Coils"/>
    </source>
</evidence>
<feature type="coiled-coil region" evidence="2">
    <location>
        <begin position="284"/>
        <end position="311"/>
    </location>
</feature>
<dbReference type="SMART" id="SM00582">
    <property type="entry name" value="RPR"/>
    <property type="match status" value="1"/>
</dbReference>
<evidence type="ECO:0000259" key="4">
    <source>
        <dbReference type="PROSITE" id="PS51391"/>
    </source>
</evidence>
<feature type="region of interest" description="Disordered" evidence="3">
    <location>
        <begin position="468"/>
        <end position="495"/>
    </location>
</feature>
<evidence type="ECO:0000313" key="6">
    <source>
        <dbReference type="Proteomes" id="UP000026962"/>
    </source>
</evidence>
<dbReference type="PROSITE" id="PS51391">
    <property type="entry name" value="CID"/>
    <property type="match status" value="1"/>
</dbReference>
<sequence length="596" mass="63437">MMADTKADAKAEPKAETIGGGGSGGSGSFSEQAFVEKLNKLNNTATRIQSILSSALSNWCIFHRKRARKVVDTWEKQYNSANKDKKVSFLYLSNDILQNSKRKGGEFVNEFWRVLPGLLKDFYVNGGEDGKKVVGRLIEIWDERKVFGTRMESLKDDILGGSTHTMGNNGNSSNPSSNPSSVSKAARKDSGTVTKKLTVGGMPEKIVTAYQSVLDQHFDEDTALNKCNNAVSVLDRMDKDVDDACTQGIQQGSSLISDLQGQETVLKQCIEQLESVNMTRITLINKLREALSEQEAKSELLRNQLHVARAKAEHAMQLRQRLGGALNNGAGSSSSPLMVTLPPGQTAAMMQNSAAMPIFPQFQPLHPATSLPATSSAVGDEPKKTAAAMADKLASLSAPEKVLSSIFSSLAAEQARNSGSTSGDLSAGPPGFESNKKPRLDNPIHASDMGAPPFFGQVPQVQPQIGATAALGGTQPPTQANQATGSFPPPPPPLPLMPQFVQNTGGMFGMGPFGMVSGSAPPPPPLPNIMSAGFPRLSAPPPLPLPTQSQNQSQPQQQQSPQAPQQSPTSTGFFQPPGAGFFPPVQVQQSPSAQRQ</sequence>
<feature type="compositionally biased region" description="Low complexity" evidence="3">
    <location>
        <begin position="167"/>
        <end position="181"/>
    </location>
</feature>
<dbReference type="EnsemblPlants" id="OPUNC11G01580.2">
    <property type="protein sequence ID" value="OPUNC11G01580.2"/>
    <property type="gene ID" value="OPUNC11G01580"/>
</dbReference>
<evidence type="ECO:0000256" key="3">
    <source>
        <dbReference type="SAM" id="MobiDB-lite"/>
    </source>
</evidence>
<dbReference type="PANTHER" id="PTHR12460:SF37">
    <property type="entry name" value="EXPRESSED PROTEIN"/>
    <property type="match status" value="1"/>
</dbReference>
<feature type="region of interest" description="Disordered" evidence="3">
    <location>
        <begin position="519"/>
        <end position="596"/>
    </location>
</feature>
<dbReference type="GO" id="GO:0000993">
    <property type="term" value="F:RNA polymerase II complex binding"/>
    <property type="evidence" value="ECO:0007669"/>
    <property type="project" value="TreeGrafter"/>
</dbReference>
<name>A0A0E0MC03_ORYPU</name>
<dbReference type="GO" id="GO:0005634">
    <property type="term" value="C:nucleus"/>
    <property type="evidence" value="ECO:0007669"/>
    <property type="project" value="UniProtKB-ARBA"/>
</dbReference>
<dbReference type="eggNOG" id="KOG2669">
    <property type="taxonomic scope" value="Eukaryota"/>
</dbReference>
<feature type="region of interest" description="Disordered" evidence="3">
    <location>
        <begin position="417"/>
        <end position="451"/>
    </location>
</feature>
<dbReference type="InterPro" id="IPR006569">
    <property type="entry name" value="CID_dom"/>
</dbReference>
<feature type="region of interest" description="Disordered" evidence="3">
    <location>
        <begin position="1"/>
        <end position="26"/>
    </location>
</feature>
<keyword evidence="6" id="KW-1185">Reference proteome</keyword>
<dbReference type="Proteomes" id="UP000026962">
    <property type="component" value="Chromosome 11"/>
</dbReference>
<dbReference type="OMA" id="PMISFAP"/>
<accession>A0A0E0MC03</accession>
<dbReference type="AlphaFoldDB" id="A0A0E0MC03"/>
<reference evidence="5" key="1">
    <citation type="submission" date="2015-04" db="UniProtKB">
        <authorList>
            <consortium name="EnsemblPlants"/>
        </authorList>
    </citation>
    <scope>IDENTIFICATION</scope>
</reference>
<feature type="compositionally biased region" description="Low complexity" evidence="3">
    <location>
        <begin position="546"/>
        <end position="596"/>
    </location>
</feature>
<keyword evidence="1" id="KW-0507">mRNA processing</keyword>
<reference evidence="5" key="2">
    <citation type="submission" date="2018-05" db="EMBL/GenBank/DDBJ databases">
        <title>OpunRS2 (Oryza punctata Reference Sequence Version 2).</title>
        <authorList>
            <person name="Zhang J."/>
            <person name="Kudrna D."/>
            <person name="Lee S."/>
            <person name="Talag J."/>
            <person name="Welchert J."/>
            <person name="Wing R.A."/>
        </authorList>
    </citation>
    <scope>NUCLEOTIDE SEQUENCE [LARGE SCALE GENOMIC DNA]</scope>
</reference>
<protein>
    <recommendedName>
        <fullName evidence="4">CID domain-containing protein</fullName>
    </recommendedName>
</protein>
<feature type="domain" description="CID" evidence="4">
    <location>
        <begin position="26"/>
        <end position="163"/>
    </location>
</feature>
<evidence type="ECO:0000313" key="5">
    <source>
        <dbReference type="EnsemblPlants" id="OPUNC11G01580.2"/>
    </source>
</evidence>